<evidence type="ECO:0000256" key="1">
    <source>
        <dbReference type="SAM" id="MobiDB-lite"/>
    </source>
</evidence>
<name>A0AAV4ST48_9ARAC</name>
<dbReference type="EMBL" id="BPLQ01008198">
    <property type="protein sequence ID" value="GIY35742.1"/>
    <property type="molecule type" value="Genomic_DNA"/>
</dbReference>
<keyword evidence="3" id="KW-1185">Reference proteome</keyword>
<reference evidence="2 3" key="1">
    <citation type="submission" date="2021-06" db="EMBL/GenBank/DDBJ databases">
        <title>Caerostris darwini draft genome.</title>
        <authorList>
            <person name="Kono N."/>
            <person name="Arakawa K."/>
        </authorList>
    </citation>
    <scope>NUCLEOTIDE SEQUENCE [LARGE SCALE GENOMIC DNA]</scope>
</reference>
<dbReference type="Proteomes" id="UP001054837">
    <property type="component" value="Unassembled WGS sequence"/>
</dbReference>
<evidence type="ECO:0000313" key="3">
    <source>
        <dbReference type="Proteomes" id="UP001054837"/>
    </source>
</evidence>
<comment type="caution">
    <text evidence="2">The sequence shown here is derived from an EMBL/GenBank/DDBJ whole genome shotgun (WGS) entry which is preliminary data.</text>
</comment>
<accession>A0AAV4ST48</accession>
<feature type="region of interest" description="Disordered" evidence="1">
    <location>
        <begin position="1"/>
        <end position="35"/>
    </location>
</feature>
<sequence>MISDHSRNPPPDQTHPSSHRESEETHIHSWEHGETVGGHLLSGGWTKIKVLPLRTLPITGGSNAHTLAKRDGVEGDSF</sequence>
<proteinExistence type="predicted"/>
<organism evidence="2 3">
    <name type="scientific">Caerostris darwini</name>
    <dbReference type="NCBI Taxonomy" id="1538125"/>
    <lineage>
        <taxon>Eukaryota</taxon>
        <taxon>Metazoa</taxon>
        <taxon>Ecdysozoa</taxon>
        <taxon>Arthropoda</taxon>
        <taxon>Chelicerata</taxon>
        <taxon>Arachnida</taxon>
        <taxon>Araneae</taxon>
        <taxon>Araneomorphae</taxon>
        <taxon>Entelegynae</taxon>
        <taxon>Araneoidea</taxon>
        <taxon>Araneidae</taxon>
        <taxon>Caerostris</taxon>
    </lineage>
</organism>
<feature type="region of interest" description="Disordered" evidence="1">
    <location>
        <begin position="57"/>
        <end position="78"/>
    </location>
</feature>
<protein>
    <submittedName>
        <fullName evidence="2">Uncharacterized protein</fullName>
    </submittedName>
</protein>
<dbReference type="AlphaFoldDB" id="A0AAV4ST48"/>
<evidence type="ECO:0000313" key="2">
    <source>
        <dbReference type="EMBL" id="GIY35742.1"/>
    </source>
</evidence>
<gene>
    <name evidence="2" type="ORF">CDAR_27641</name>
</gene>
<feature type="compositionally biased region" description="Basic and acidic residues" evidence="1">
    <location>
        <begin position="68"/>
        <end position="78"/>
    </location>
</feature>
<feature type="compositionally biased region" description="Basic and acidic residues" evidence="1">
    <location>
        <begin position="18"/>
        <end position="34"/>
    </location>
</feature>